<reference evidence="3" key="1">
    <citation type="submission" date="2021-05" db="EMBL/GenBank/DDBJ databases">
        <title>A free-living protist that lacks canonical eukaryotic 1 DNA replication and segregation systems.</title>
        <authorList>
            <person name="Salas-Leiva D.E."/>
            <person name="Tromer E.C."/>
            <person name="Curtis B.A."/>
            <person name="Jerlstrom-Hultqvist J."/>
            <person name="Kolisko M."/>
            <person name="Yi Z."/>
            <person name="Salas-Leiva J.S."/>
            <person name="Gallot-Lavallee L."/>
            <person name="Kops G.J.P.L."/>
            <person name="Archibald J.M."/>
            <person name="Simpson A.G.B."/>
            <person name="Roger A.J."/>
        </authorList>
    </citation>
    <scope>NUCLEOTIDE SEQUENCE</scope>
    <source>
        <strain evidence="3">BICM</strain>
    </source>
</reference>
<feature type="domain" description="UBC core" evidence="2">
    <location>
        <begin position="1"/>
        <end position="113"/>
    </location>
</feature>
<dbReference type="AlphaFoldDB" id="A0A8J6B463"/>
<keyword evidence="4" id="KW-1185">Reference proteome</keyword>
<dbReference type="SUPFAM" id="SSF54495">
    <property type="entry name" value="UBC-like"/>
    <property type="match status" value="1"/>
</dbReference>
<comment type="caution">
    <text evidence="3">The sequence shown here is derived from an EMBL/GenBank/DDBJ whole genome shotgun (WGS) entry which is preliminary data.</text>
</comment>
<name>A0A8J6B463_9EUKA</name>
<dbReference type="Gene3D" id="3.10.110.10">
    <property type="entry name" value="Ubiquitin Conjugating Enzyme"/>
    <property type="match status" value="1"/>
</dbReference>
<dbReference type="PROSITE" id="PS50127">
    <property type="entry name" value="UBC_2"/>
    <property type="match status" value="1"/>
</dbReference>
<protein>
    <submittedName>
        <fullName evidence="3">Ubiquitin-conjugating enzyme</fullName>
    </submittedName>
</protein>
<evidence type="ECO:0000313" key="3">
    <source>
        <dbReference type="EMBL" id="KAG9389667.1"/>
    </source>
</evidence>
<dbReference type="Proteomes" id="UP000717585">
    <property type="component" value="Unassembled WGS sequence"/>
</dbReference>
<organism evidence="3 4">
    <name type="scientific">Carpediemonas membranifera</name>
    <dbReference type="NCBI Taxonomy" id="201153"/>
    <lineage>
        <taxon>Eukaryota</taxon>
        <taxon>Metamonada</taxon>
        <taxon>Carpediemonas-like organisms</taxon>
        <taxon>Carpediemonas</taxon>
    </lineage>
</organism>
<feature type="region of interest" description="Disordered" evidence="1">
    <location>
        <begin position="83"/>
        <end position="113"/>
    </location>
</feature>
<evidence type="ECO:0000256" key="1">
    <source>
        <dbReference type="SAM" id="MobiDB-lite"/>
    </source>
</evidence>
<dbReference type="InterPro" id="IPR016135">
    <property type="entry name" value="UBQ-conjugating_enzyme/RWD"/>
</dbReference>
<dbReference type="InterPro" id="IPR000608">
    <property type="entry name" value="UBC"/>
</dbReference>
<feature type="compositionally biased region" description="Low complexity" evidence="1">
    <location>
        <begin position="98"/>
        <end position="113"/>
    </location>
</feature>
<accession>A0A8J6B463</accession>
<proteinExistence type="predicted"/>
<gene>
    <name evidence="3" type="ORF">J8273_8967</name>
</gene>
<feature type="compositionally biased region" description="Acidic residues" evidence="1">
    <location>
        <begin position="85"/>
        <end position="97"/>
    </location>
</feature>
<dbReference type="EMBL" id="JAHDYR010000069">
    <property type="protein sequence ID" value="KAG9389667.1"/>
    <property type="molecule type" value="Genomic_DNA"/>
</dbReference>
<evidence type="ECO:0000259" key="2">
    <source>
        <dbReference type="PROSITE" id="PS50127"/>
    </source>
</evidence>
<dbReference type="OrthoDB" id="269518at2759"/>
<dbReference type="Pfam" id="PF00179">
    <property type="entry name" value="UQ_con"/>
    <property type="match status" value="1"/>
</dbReference>
<sequence>MILVVPQHKVTRYVWFDGPKESPYEGGRWKVHVQLPENYPFLPPNISFASMILHPNTAVLMLKDQKEYAKRVKEHMRQHGTLLLEADDDADTDDATELSDVSSADSSDDLALT</sequence>
<evidence type="ECO:0000313" key="4">
    <source>
        <dbReference type="Proteomes" id="UP000717585"/>
    </source>
</evidence>
<dbReference type="PANTHER" id="PTHR24068">
    <property type="entry name" value="UBIQUITIN-CONJUGATING ENZYME E2"/>
    <property type="match status" value="1"/>
</dbReference>